<dbReference type="PANTHER" id="PTHR12918:SF1">
    <property type="entry name" value="CYSTEINE DIOXYGENASE TYPE 1"/>
    <property type="match status" value="1"/>
</dbReference>
<dbReference type="PANTHER" id="PTHR12918">
    <property type="entry name" value="CYSTEINE DIOXYGENASE"/>
    <property type="match status" value="1"/>
</dbReference>
<keyword evidence="14" id="KW-1185">Reference proteome</keyword>
<sequence length="217" mass="23965">MAPSVAQDAIGAVLEKQESLDAFHKLVLGLSRILGPSSGLNSEDVDVQKLLKLMQDYTSNEEHWASYAFSDFSRGYTRNLVDEGNGKSNLLVLVWSPGKGSPVHDHADAHCLMKVLKGTLKETRFDFPRNNATPPAIIKETLYQQGQVTYMADELGLHKISNPDPANTAVSLHLYTPPNAARFGCNIFSEHTGKRSHITQSNFFSMFGRKVDSDLES</sequence>
<keyword evidence="7 12" id="KW-0560">Oxidoreductase</keyword>
<keyword evidence="6 12" id="KW-0223">Dioxygenase</keyword>
<evidence type="ECO:0000256" key="6">
    <source>
        <dbReference type="ARBA" id="ARBA00022964"/>
    </source>
</evidence>
<comment type="cofactor">
    <cofactor evidence="12">
        <name>Fe cation</name>
        <dbReference type="ChEBI" id="CHEBI:24875"/>
    </cofactor>
    <text evidence="12">Binds 1 Fe cation per subunit.</text>
</comment>
<evidence type="ECO:0000256" key="4">
    <source>
        <dbReference type="ARBA" id="ARBA00022723"/>
    </source>
</evidence>
<protein>
    <recommendedName>
        <fullName evidence="9 12">Cysteine dioxygenase</fullName>
        <ecNumber evidence="3 12">1.13.11.20</ecNumber>
    </recommendedName>
</protein>
<feature type="cross-link" description="3'-(S-cysteinyl)-tyrosine (Cys-Tyr)" evidence="10">
    <location>
        <begin position="111"/>
        <end position="175"/>
    </location>
</feature>
<keyword evidence="5 10" id="KW-0883">Thioether bond</keyword>
<dbReference type="STRING" id="1149755.A0A2J6RYK1"/>
<dbReference type="FunFam" id="2.60.120.10:FF:000189">
    <property type="entry name" value="Cysteine dioxygenase"/>
    <property type="match status" value="1"/>
</dbReference>
<dbReference type="AlphaFoldDB" id="A0A2J6RYK1"/>
<evidence type="ECO:0000256" key="11">
    <source>
        <dbReference type="PIRSR" id="PIRSR610300-51"/>
    </source>
</evidence>
<comment type="similarity">
    <text evidence="2 12">Belongs to the cysteine dioxygenase family.</text>
</comment>
<dbReference type="EC" id="1.13.11.20" evidence="3 12"/>
<dbReference type="InterPro" id="IPR010300">
    <property type="entry name" value="CDO_1"/>
</dbReference>
<keyword evidence="8 11" id="KW-0408">Iron</keyword>
<dbReference type="CDD" id="cd10548">
    <property type="entry name" value="cupin_CDO"/>
    <property type="match status" value="1"/>
</dbReference>
<evidence type="ECO:0000256" key="10">
    <source>
        <dbReference type="PIRSR" id="PIRSR610300-50"/>
    </source>
</evidence>
<organism evidence="13 14">
    <name type="scientific">Hyaloscypha variabilis (strain UAMH 11265 / GT02V1 / F)</name>
    <name type="common">Meliniomyces variabilis</name>
    <dbReference type="NCBI Taxonomy" id="1149755"/>
    <lineage>
        <taxon>Eukaryota</taxon>
        <taxon>Fungi</taxon>
        <taxon>Dikarya</taxon>
        <taxon>Ascomycota</taxon>
        <taxon>Pezizomycotina</taxon>
        <taxon>Leotiomycetes</taxon>
        <taxon>Helotiales</taxon>
        <taxon>Hyaloscyphaceae</taxon>
        <taxon>Hyaloscypha</taxon>
        <taxon>Hyaloscypha variabilis</taxon>
    </lineage>
</organism>
<dbReference type="Proteomes" id="UP000235786">
    <property type="component" value="Unassembled WGS sequence"/>
</dbReference>
<dbReference type="Gene3D" id="2.60.120.10">
    <property type="entry name" value="Jelly Rolls"/>
    <property type="match status" value="1"/>
</dbReference>
<dbReference type="SUPFAM" id="SSF51182">
    <property type="entry name" value="RmlC-like cupins"/>
    <property type="match status" value="1"/>
</dbReference>
<keyword evidence="4 11" id="KW-0479">Metal-binding</keyword>
<dbReference type="EMBL" id="KZ613942">
    <property type="protein sequence ID" value="PMD43590.1"/>
    <property type="molecule type" value="Genomic_DNA"/>
</dbReference>
<evidence type="ECO:0000256" key="5">
    <source>
        <dbReference type="ARBA" id="ARBA00022784"/>
    </source>
</evidence>
<dbReference type="Pfam" id="PF05995">
    <property type="entry name" value="CDO_I"/>
    <property type="match status" value="1"/>
</dbReference>
<dbReference type="GO" id="GO:0019448">
    <property type="term" value="P:L-cysteine catabolic process"/>
    <property type="evidence" value="ECO:0007669"/>
    <property type="project" value="TreeGrafter"/>
</dbReference>
<accession>A0A2J6RYK1</accession>
<comment type="catalytic activity">
    <reaction evidence="1 12">
        <text>L-cysteine + O2 = 3-sulfino-L-alanine + H(+)</text>
        <dbReference type="Rhea" id="RHEA:20441"/>
        <dbReference type="ChEBI" id="CHEBI:15378"/>
        <dbReference type="ChEBI" id="CHEBI:15379"/>
        <dbReference type="ChEBI" id="CHEBI:35235"/>
        <dbReference type="ChEBI" id="CHEBI:61085"/>
        <dbReference type="EC" id="1.13.11.20"/>
    </reaction>
</comment>
<evidence type="ECO:0000313" key="13">
    <source>
        <dbReference type="EMBL" id="PMD43590.1"/>
    </source>
</evidence>
<dbReference type="InterPro" id="IPR011051">
    <property type="entry name" value="RmlC_Cupin_sf"/>
</dbReference>
<proteinExistence type="inferred from homology"/>
<dbReference type="GO" id="GO:0017172">
    <property type="term" value="F:cysteine dioxygenase activity"/>
    <property type="evidence" value="ECO:0007669"/>
    <property type="project" value="UniProtKB-UniRule"/>
</dbReference>
<feature type="binding site" evidence="11">
    <location>
        <position position="158"/>
    </location>
    <ligand>
        <name>Fe cation</name>
        <dbReference type="ChEBI" id="CHEBI:24875"/>
        <note>catalytic</note>
    </ligand>
</feature>
<evidence type="ECO:0000256" key="12">
    <source>
        <dbReference type="RuleBase" id="RU366010"/>
    </source>
</evidence>
<gene>
    <name evidence="13" type="ORF">L207DRAFT_455726</name>
</gene>
<evidence type="ECO:0000256" key="9">
    <source>
        <dbReference type="ARBA" id="ARBA00070673"/>
    </source>
</evidence>
<dbReference type="InterPro" id="IPR014710">
    <property type="entry name" value="RmlC-like_jellyroll"/>
</dbReference>
<evidence type="ECO:0000256" key="3">
    <source>
        <dbReference type="ARBA" id="ARBA00013133"/>
    </source>
</evidence>
<reference evidence="13 14" key="1">
    <citation type="submission" date="2016-04" db="EMBL/GenBank/DDBJ databases">
        <title>A degradative enzymes factory behind the ericoid mycorrhizal symbiosis.</title>
        <authorList>
            <consortium name="DOE Joint Genome Institute"/>
            <person name="Martino E."/>
            <person name="Morin E."/>
            <person name="Grelet G."/>
            <person name="Kuo A."/>
            <person name="Kohler A."/>
            <person name="Daghino S."/>
            <person name="Barry K."/>
            <person name="Choi C."/>
            <person name="Cichocki N."/>
            <person name="Clum A."/>
            <person name="Copeland A."/>
            <person name="Hainaut M."/>
            <person name="Haridas S."/>
            <person name="Labutti K."/>
            <person name="Lindquist E."/>
            <person name="Lipzen A."/>
            <person name="Khouja H.-R."/>
            <person name="Murat C."/>
            <person name="Ohm R."/>
            <person name="Olson A."/>
            <person name="Spatafora J."/>
            <person name="Veneault-Fourrey C."/>
            <person name="Henrissat B."/>
            <person name="Grigoriev I."/>
            <person name="Martin F."/>
            <person name="Perotto S."/>
        </authorList>
    </citation>
    <scope>NUCLEOTIDE SEQUENCE [LARGE SCALE GENOMIC DNA]</scope>
    <source>
        <strain evidence="13 14">F</strain>
    </source>
</reference>
<name>A0A2J6RYK1_HYAVF</name>
<evidence type="ECO:0000256" key="8">
    <source>
        <dbReference type="ARBA" id="ARBA00023004"/>
    </source>
</evidence>
<evidence type="ECO:0000256" key="2">
    <source>
        <dbReference type="ARBA" id="ARBA00006622"/>
    </source>
</evidence>
<dbReference type="OrthoDB" id="543511at2759"/>
<evidence type="ECO:0000313" key="14">
    <source>
        <dbReference type="Proteomes" id="UP000235786"/>
    </source>
</evidence>
<feature type="binding site" evidence="11">
    <location>
        <position position="106"/>
    </location>
    <ligand>
        <name>Fe cation</name>
        <dbReference type="ChEBI" id="CHEBI:24875"/>
        <note>catalytic</note>
    </ligand>
</feature>
<evidence type="ECO:0000256" key="7">
    <source>
        <dbReference type="ARBA" id="ARBA00023002"/>
    </source>
</evidence>
<dbReference type="GO" id="GO:0008198">
    <property type="term" value="F:ferrous iron binding"/>
    <property type="evidence" value="ECO:0007669"/>
    <property type="project" value="TreeGrafter"/>
</dbReference>
<feature type="binding site" evidence="11">
    <location>
        <position position="104"/>
    </location>
    <ligand>
        <name>Fe cation</name>
        <dbReference type="ChEBI" id="CHEBI:24875"/>
        <note>catalytic</note>
    </ligand>
</feature>
<evidence type="ECO:0000256" key="1">
    <source>
        <dbReference type="ARBA" id="ARBA00000629"/>
    </source>
</evidence>